<protein>
    <recommendedName>
        <fullName evidence="2">Protein Zds1 C-terminal domain-containing protein</fullName>
    </recommendedName>
</protein>
<dbReference type="SMART" id="SM01327">
    <property type="entry name" value="Zds_C"/>
    <property type="match status" value="1"/>
</dbReference>
<proteinExistence type="predicted"/>
<dbReference type="PANTHER" id="PTHR28089:SF1">
    <property type="entry name" value="PROTEIN ZDS1-RELATED"/>
    <property type="match status" value="1"/>
</dbReference>
<evidence type="ECO:0000256" key="1">
    <source>
        <dbReference type="SAM" id="MobiDB-lite"/>
    </source>
</evidence>
<feature type="compositionally biased region" description="Low complexity" evidence="1">
    <location>
        <begin position="1099"/>
        <end position="1111"/>
    </location>
</feature>
<feature type="compositionally biased region" description="Low complexity" evidence="1">
    <location>
        <begin position="936"/>
        <end position="948"/>
    </location>
</feature>
<feature type="compositionally biased region" description="Gly residues" evidence="1">
    <location>
        <begin position="264"/>
        <end position="277"/>
    </location>
</feature>
<feature type="compositionally biased region" description="Low complexity" evidence="1">
    <location>
        <begin position="508"/>
        <end position="549"/>
    </location>
</feature>
<organism evidence="3 4">
    <name type="scientific">Rhodotorula diobovata</name>
    <dbReference type="NCBI Taxonomy" id="5288"/>
    <lineage>
        <taxon>Eukaryota</taxon>
        <taxon>Fungi</taxon>
        <taxon>Dikarya</taxon>
        <taxon>Basidiomycota</taxon>
        <taxon>Pucciniomycotina</taxon>
        <taxon>Microbotryomycetes</taxon>
        <taxon>Sporidiobolales</taxon>
        <taxon>Sporidiobolaceae</taxon>
        <taxon>Rhodotorula</taxon>
    </lineage>
</organism>
<dbReference type="GO" id="GO:0030010">
    <property type="term" value="P:establishment of cell polarity"/>
    <property type="evidence" value="ECO:0007669"/>
    <property type="project" value="TreeGrafter"/>
</dbReference>
<dbReference type="PANTHER" id="PTHR28089">
    <property type="entry name" value="PROTEIN ZDS1-RELATED"/>
    <property type="match status" value="1"/>
</dbReference>
<dbReference type="EMBL" id="SOZI01000058">
    <property type="protein sequence ID" value="TNY20753.1"/>
    <property type="molecule type" value="Genomic_DNA"/>
</dbReference>
<dbReference type="Proteomes" id="UP000311382">
    <property type="component" value="Unassembled WGS sequence"/>
</dbReference>
<reference evidence="3 4" key="1">
    <citation type="submission" date="2019-03" db="EMBL/GenBank/DDBJ databases">
        <title>Rhodosporidium diobovatum UCD-FST 08-225 genome sequencing, assembly, and annotation.</title>
        <authorList>
            <person name="Fakankun I.U."/>
            <person name="Fristensky B."/>
            <person name="Levin D.B."/>
        </authorList>
    </citation>
    <scope>NUCLEOTIDE SEQUENCE [LARGE SCALE GENOMIC DNA]</scope>
    <source>
        <strain evidence="3 4">UCD-FST 08-225</strain>
    </source>
</reference>
<feature type="compositionally biased region" description="Low complexity" evidence="1">
    <location>
        <begin position="754"/>
        <end position="773"/>
    </location>
</feature>
<name>A0A5C5FV75_9BASI</name>
<feature type="compositionally biased region" description="Low complexity" evidence="1">
    <location>
        <begin position="1118"/>
        <end position="1132"/>
    </location>
</feature>
<feature type="region of interest" description="Disordered" evidence="1">
    <location>
        <begin position="414"/>
        <end position="456"/>
    </location>
</feature>
<sequence length="1217" mass="125143">MAAVSSPPHSPPPARSPSSPHAPYQHLADADHCFLPSQSSPVLPTGTGNGSRTRSGSRTYSEAQDDQSRERQRAAAEDALEGRKSSERAGEGHGHAGDEMSMHELRAEMETLMLLRRRSMSQPVADPDLPPTPPPTSSPPIKRPNLTLAIPSASEKPGGGPVSPTAPSPAETGTLVRRRSTVGGRLPSEHPLPSPPPVPSPTLNLPSSFSSSSSSLGADSPASAGASFWLPASLHPELAPAEFKAFIREQTRPEALARRTSLSAGGGTGTTSGGSLGVGPSPQTHGRVNRRASLLRGEYKPRANDGVGDEEVPPPVPRIGEEHLGGGAGGGDGGGGAVPVTAIKRTTSDGAAARQRRSRHTLNFEELTIRDLQRLEELAAKAESEGQTAGEEEEGERLGRVLKRSLSLNPHRVAAAAAAAGASFGGSPLSPTVEEEVPGSGASADGHEPVNDDDEAIIAFAPGQILRRNARTRIRKTSIGGTETGGVGFASSSSGGSRFGSGRRRGRTSTGDSASVETGESAEAGAGAGAGAPPSSEGGESISASPPSSDQQHIEVATLPPPVESPPPILPSKPVEQAPLPTFVVDEPPAPALAPAVSEPPPVTAAPPVEVSPPTSPHKEPTSPTRHAISPASAEYDWSTHHLPPQPTPTPPPPAPPAEPQYTVHPQHLPRQPFGEIPPPQAVPVPQPQPDRQARKEPPPPAPAPAPAPAPSRTQSPSKPAGKEKKSGWARLGLGRDDDSKKRKGLRKERASGDDAASVASASSHESSTSSSSGFLSGIFGRKRGGNGGEHEAPAPRAPPSPPPEPRIPPPPPTASGVLLPNGRYANFYRLPIHVERAVYRLSHIKLANPRRPLYEQVLISNLMFWYLGLIQKPVAPPPSAAPPVPIPGLPSPAPSSSAPGPIAGAPGSPNSHPIASPSPPLATKEPHKRVGLSKPSRAPPGGARPAAEMPMRTVSYEVQNQQLAVEEQQQRFHREHHQQQQQQQLGHGAPSPAPMRHSGPVRSLFAPPLSSTTAVAGPPAAAPGLEHSASQRSPERASAPAAMYAGAGAPDDDDDDRPLGLGPHAPQQQQQRESFPPHTRAAAAQPATARPGFEVTSRRVSGGSTSGSSSDHAHDPALLSSSTGAGAGASAESKHERRASAMSDRSFDASEIYDAYAPGSPGLVSPAGLGSSPLFGGGGGAAAGAKEPPTPAIETPPGAVLGAVTPRGSSLRALSR</sequence>
<accession>A0A5C5FV75</accession>
<dbReference type="GO" id="GO:0005737">
    <property type="term" value="C:cytoplasm"/>
    <property type="evidence" value="ECO:0007669"/>
    <property type="project" value="TreeGrafter"/>
</dbReference>
<evidence type="ECO:0000259" key="2">
    <source>
        <dbReference type="SMART" id="SM01327"/>
    </source>
</evidence>
<feature type="compositionally biased region" description="Low complexity" evidence="1">
    <location>
        <begin position="201"/>
        <end position="226"/>
    </location>
</feature>
<feature type="compositionally biased region" description="Pro residues" evidence="1">
    <location>
        <begin position="699"/>
        <end position="710"/>
    </location>
</feature>
<feature type="region of interest" description="Disordered" evidence="1">
    <location>
        <begin position="1"/>
        <end position="226"/>
    </location>
</feature>
<feature type="compositionally biased region" description="Pro residues" evidence="1">
    <location>
        <begin position="796"/>
        <end position="814"/>
    </location>
</feature>
<dbReference type="InterPro" id="IPR013941">
    <property type="entry name" value="ZDS1_C"/>
</dbReference>
<feature type="compositionally biased region" description="Pro residues" evidence="1">
    <location>
        <begin position="644"/>
        <end position="659"/>
    </location>
</feature>
<dbReference type="Pfam" id="PF08632">
    <property type="entry name" value="Zds_C"/>
    <property type="match status" value="1"/>
</dbReference>
<feature type="compositionally biased region" description="Pro residues" evidence="1">
    <location>
        <begin position="676"/>
        <end position="689"/>
    </location>
</feature>
<feature type="region of interest" description="Disordered" evidence="1">
    <location>
        <begin position="250"/>
        <end position="340"/>
    </location>
</feature>
<feature type="compositionally biased region" description="Basic and acidic residues" evidence="1">
    <location>
        <begin position="66"/>
        <end position="109"/>
    </location>
</feature>
<dbReference type="OrthoDB" id="5589766at2759"/>
<comment type="caution">
    <text evidence="3">The sequence shown here is derived from an EMBL/GenBank/DDBJ whole genome shotgun (WGS) entry which is preliminary data.</text>
</comment>
<feature type="compositionally biased region" description="Low complexity" evidence="1">
    <location>
        <begin position="50"/>
        <end position="61"/>
    </location>
</feature>
<feature type="region of interest" description="Disordered" evidence="1">
    <location>
        <begin position="469"/>
        <end position="817"/>
    </location>
</feature>
<feature type="compositionally biased region" description="Pro residues" evidence="1">
    <location>
        <begin position="588"/>
        <end position="616"/>
    </location>
</feature>
<feature type="compositionally biased region" description="Low complexity" evidence="1">
    <location>
        <begin position="1077"/>
        <end position="1092"/>
    </location>
</feature>
<feature type="compositionally biased region" description="Low complexity" evidence="1">
    <location>
        <begin position="958"/>
        <end position="968"/>
    </location>
</feature>
<feature type="compositionally biased region" description="Pro residues" evidence="1">
    <location>
        <begin position="190"/>
        <end position="200"/>
    </location>
</feature>
<feature type="compositionally biased region" description="Gly residues" evidence="1">
    <location>
        <begin position="325"/>
        <end position="337"/>
    </location>
</feature>
<feature type="compositionally biased region" description="Low complexity" evidence="1">
    <location>
        <begin position="895"/>
        <end position="910"/>
    </location>
</feature>
<dbReference type="AlphaFoldDB" id="A0A5C5FV75"/>
<feature type="compositionally biased region" description="Low complexity" evidence="1">
    <location>
        <begin position="1040"/>
        <end position="1050"/>
    </location>
</feature>
<feature type="region of interest" description="Disordered" evidence="1">
    <location>
        <begin position="879"/>
        <end position="1217"/>
    </location>
</feature>
<evidence type="ECO:0000313" key="3">
    <source>
        <dbReference type="EMBL" id="TNY20753.1"/>
    </source>
</evidence>
<feature type="region of interest" description="Disordered" evidence="1">
    <location>
        <begin position="379"/>
        <end position="398"/>
    </location>
</feature>
<evidence type="ECO:0000313" key="4">
    <source>
        <dbReference type="Proteomes" id="UP000311382"/>
    </source>
</evidence>
<feature type="compositionally biased region" description="Pro residues" evidence="1">
    <location>
        <begin position="879"/>
        <end position="894"/>
    </location>
</feature>
<dbReference type="STRING" id="5288.A0A5C5FV75"/>
<keyword evidence="4" id="KW-1185">Reference proteome</keyword>
<feature type="domain" description="Protein Zds1 C-terminal" evidence="2">
    <location>
        <begin position="820"/>
        <end position="872"/>
    </location>
</feature>
<dbReference type="GO" id="GO:0010971">
    <property type="term" value="P:positive regulation of G2/M transition of mitotic cell cycle"/>
    <property type="evidence" value="ECO:0007669"/>
    <property type="project" value="TreeGrafter"/>
</dbReference>
<gene>
    <name evidence="3" type="ORF">DMC30DRAFT_416641</name>
</gene>
<feature type="compositionally biased region" description="Pro residues" evidence="1">
    <location>
        <begin position="559"/>
        <end position="571"/>
    </location>
</feature>
<feature type="compositionally biased region" description="Low complexity" evidence="1">
    <location>
        <begin position="1015"/>
        <end position="1025"/>
    </location>
</feature>
<dbReference type="InterPro" id="IPR040206">
    <property type="entry name" value="Zds1/2"/>
</dbReference>
<feature type="compositionally biased region" description="Pro residues" evidence="1">
    <location>
        <begin position="128"/>
        <end position="142"/>
    </location>
</feature>